<dbReference type="OrthoDB" id="9401784at2759"/>
<name>A0A0Q3U6D7_AMAAE</name>
<protein>
    <submittedName>
        <fullName evidence="1">Uncharacterized protein</fullName>
    </submittedName>
</protein>
<dbReference type="EMBL" id="LMAW01000002">
    <property type="protein sequence ID" value="KQL61294.1"/>
    <property type="molecule type" value="Genomic_DNA"/>
</dbReference>
<evidence type="ECO:0000313" key="1">
    <source>
        <dbReference type="EMBL" id="KQL61294.1"/>
    </source>
</evidence>
<sequence>MQLHRKTTLILLAAQPSPCRGEEAKTCIHRVLKPLLPRKVLKRRRHRILQLRAPACQSWLFQHLQELEEEAASRTQVGLQVEPMEVDMVEEEEAMEVDAKVEDDEAVEVD</sequence>
<proteinExistence type="predicted"/>
<reference evidence="1 2" key="1">
    <citation type="submission" date="2015-10" db="EMBL/GenBank/DDBJ databases">
        <authorList>
            <person name="Gilbert D.G."/>
        </authorList>
    </citation>
    <scope>NUCLEOTIDE SEQUENCE [LARGE SCALE GENOMIC DNA]</scope>
    <source>
        <strain evidence="1">FVVF132</strain>
    </source>
</reference>
<evidence type="ECO:0000313" key="2">
    <source>
        <dbReference type="Proteomes" id="UP000051836"/>
    </source>
</evidence>
<organism evidence="1 2">
    <name type="scientific">Amazona aestiva</name>
    <name type="common">Blue-fronted Amazon parrot</name>
    <dbReference type="NCBI Taxonomy" id="12930"/>
    <lineage>
        <taxon>Eukaryota</taxon>
        <taxon>Metazoa</taxon>
        <taxon>Chordata</taxon>
        <taxon>Craniata</taxon>
        <taxon>Vertebrata</taxon>
        <taxon>Euteleostomi</taxon>
        <taxon>Archelosauria</taxon>
        <taxon>Archosauria</taxon>
        <taxon>Dinosauria</taxon>
        <taxon>Saurischia</taxon>
        <taxon>Theropoda</taxon>
        <taxon>Coelurosauria</taxon>
        <taxon>Aves</taxon>
        <taxon>Neognathae</taxon>
        <taxon>Neoaves</taxon>
        <taxon>Telluraves</taxon>
        <taxon>Australaves</taxon>
        <taxon>Psittaciformes</taxon>
        <taxon>Psittacidae</taxon>
        <taxon>Amazona</taxon>
    </lineage>
</organism>
<comment type="caution">
    <text evidence="1">The sequence shown here is derived from an EMBL/GenBank/DDBJ whole genome shotgun (WGS) entry which is preliminary data.</text>
</comment>
<accession>A0A0Q3U6D7</accession>
<gene>
    <name evidence="1" type="ORF">AAES_58213</name>
</gene>
<dbReference type="AlphaFoldDB" id="A0A0Q3U6D7"/>
<dbReference type="Proteomes" id="UP000051836">
    <property type="component" value="Unassembled WGS sequence"/>
</dbReference>
<keyword evidence="2" id="KW-1185">Reference proteome</keyword>